<sequence>MEKNKEFASKMKSIRERQNMSIEELAEKSGVKLEVLQAMENGEVIPSLTPLTKMSRALGVRLGTFLDDTPQIGPVVTRGGKTDTALYFSGREDVTNATNLEYHSLGAGKIDRNIDPFIIDIEYEEGEKELSSHEGEEFIYVLEGEIEVIYGKDTFVIGKGDSIFYDSVVPHHLHATGEKASKILAVLYTPY</sequence>
<dbReference type="SMART" id="SM00530">
    <property type="entry name" value="HTH_XRE"/>
    <property type="match status" value="1"/>
</dbReference>
<feature type="domain" description="HTH cro/C1-type" evidence="2">
    <location>
        <begin position="11"/>
        <end position="65"/>
    </location>
</feature>
<gene>
    <name evidence="3" type="ORF">SAMN02910315_02242</name>
</gene>
<dbReference type="GO" id="GO:0003700">
    <property type="term" value="F:DNA-binding transcription factor activity"/>
    <property type="evidence" value="ECO:0007669"/>
    <property type="project" value="TreeGrafter"/>
</dbReference>
<dbReference type="AlphaFoldDB" id="A0A1G5XH24"/>
<evidence type="ECO:0000256" key="1">
    <source>
        <dbReference type="ARBA" id="ARBA00023125"/>
    </source>
</evidence>
<dbReference type="PANTHER" id="PTHR46797">
    <property type="entry name" value="HTH-TYPE TRANSCRIPTIONAL REGULATOR"/>
    <property type="match status" value="1"/>
</dbReference>
<dbReference type="InterPro" id="IPR014710">
    <property type="entry name" value="RmlC-like_jellyroll"/>
</dbReference>
<keyword evidence="1" id="KW-0238">DNA-binding</keyword>
<dbReference type="EMBL" id="FMXB01000024">
    <property type="protein sequence ID" value="SDA69731.1"/>
    <property type="molecule type" value="Genomic_DNA"/>
</dbReference>
<dbReference type="GO" id="GO:0005829">
    <property type="term" value="C:cytosol"/>
    <property type="evidence" value="ECO:0007669"/>
    <property type="project" value="TreeGrafter"/>
</dbReference>
<dbReference type="Pfam" id="PF01381">
    <property type="entry name" value="HTH_3"/>
    <property type="match status" value="1"/>
</dbReference>
<name>A0A1G5XH24_9EURY</name>
<dbReference type="InterPro" id="IPR050807">
    <property type="entry name" value="TransReg_Diox_bact_type"/>
</dbReference>
<dbReference type="GO" id="GO:0003677">
    <property type="term" value="F:DNA binding"/>
    <property type="evidence" value="ECO:0007669"/>
    <property type="project" value="UniProtKB-KW"/>
</dbReference>
<protein>
    <submittedName>
        <fullName evidence="3">Transcriptional regulator, XRE family with cupin sensor</fullName>
    </submittedName>
</protein>
<accession>A0A1G5XH24</accession>
<dbReference type="STRING" id="230361.sm9_0986"/>
<dbReference type="InterPro" id="IPR001387">
    <property type="entry name" value="Cro/C1-type_HTH"/>
</dbReference>
<dbReference type="CDD" id="cd02209">
    <property type="entry name" value="cupin_XRE_C"/>
    <property type="match status" value="1"/>
</dbReference>
<dbReference type="PROSITE" id="PS50943">
    <property type="entry name" value="HTH_CROC1"/>
    <property type="match status" value="1"/>
</dbReference>
<dbReference type="InterPro" id="IPR010982">
    <property type="entry name" value="Lambda_DNA-bd_dom_sf"/>
</dbReference>
<dbReference type="SUPFAM" id="SSF51182">
    <property type="entry name" value="RmlC-like cupins"/>
    <property type="match status" value="1"/>
</dbReference>
<dbReference type="CDD" id="cd00093">
    <property type="entry name" value="HTH_XRE"/>
    <property type="match status" value="1"/>
</dbReference>
<dbReference type="Pfam" id="PF07883">
    <property type="entry name" value="Cupin_2"/>
    <property type="match status" value="1"/>
</dbReference>
<dbReference type="RefSeq" id="WP_149732720.1">
    <property type="nucleotide sequence ID" value="NZ_FMXB01000024.1"/>
</dbReference>
<dbReference type="InterPro" id="IPR013096">
    <property type="entry name" value="Cupin_2"/>
</dbReference>
<evidence type="ECO:0000259" key="2">
    <source>
        <dbReference type="PROSITE" id="PS50943"/>
    </source>
</evidence>
<keyword evidence="4" id="KW-1185">Reference proteome</keyword>
<evidence type="ECO:0000313" key="3">
    <source>
        <dbReference type="EMBL" id="SDA69731.1"/>
    </source>
</evidence>
<dbReference type="Proteomes" id="UP000323439">
    <property type="component" value="Unassembled WGS sequence"/>
</dbReference>
<organism evidence="3 4">
    <name type="scientific">Methanobrevibacter millerae</name>
    <dbReference type="NCBI Taxonomy" id="230361"/>
    <lineage>
        <taxon>Archaea</taxon>
        <taxon>Methanobacteriati</taxon>
        <taxon>Methanobacteriota</taxon>
        <taxon>Methanomada group</taxon>
        <taxon>Methanobacteria</taxon>
        <taxon>Methanobacteriales</taxon>
        <taxon>Methanobacteriaceae</taxon>
        <taxon>Methanobrevibacter</taxon>
    </lineage>
</organism>
<dbReference type="InterPro" id="IPR011051">
    <property type="entry name" value="RmlC_Cupin_sf"/>
</dbReference>
<reference evidence="3 4" key="1">
    <citation type="submission" date="2016-10" db="EMBL/GenBank/DDBJ databases">
        <authorList>
            <person name="Varghese N."/>
            <person name="Submissions S."/>
        </authorList>
    </citation>
    <scope>NUCLEOTIDE SEQUENCE [LARGE SCALE GENOMIC DNA]</scope>
    <source>
        <strain evidence="3 4">DSM 16643</strain>
    </source>
</reference>
<dbReference type="Gene3D" id="2.60.120.10">
    <property type="entry name" value="Jelly Rolls"/>
    <property type="match status" value="1"/>
</dbReference>
<dbReference type="Gene3D" id="1.10.260.40">
    <property type="entry name" value="lambda repressor-like DNA-binding domains"/>
    <property type="match status" value="1"/>
</dbReference>
<proteinExistence type="predicted"/>
<dbReference type="SUPFAM" id="SSF47413">
    <property type="entry name" value="lambda repressor-like DNA-binding domains"/>
    <property type="match status" value="1"/>
</dbReference>
<evidence type="ECO:0000313" key="4">
    <source>
        <dbReference type="Proteomes" id="UP000323439"/>
    </source>
</evidence>
<dbReference type="OrthoDB" id="53252at2157"/>
<dbReference type="PANTHER" id="PTHR46797:SF19">
    <property type="entry name" value="BLL2473 PROTEIN"/>
    <property type="match status" value="1"/>
</dbReference>